<gene>
    <name evidence="3" type="ORF">HHUB_1283</name>
</gene>
<dbReference type="CDD" id="cd05233">
    <property type="entry name" value="SDR_c"/>
    <property type="match status" value="1"/>
</dbReference>
<evidence type="ECO:0000313" key="3">
    <source>
        <dbReference type="EMBL" id="CQH47009.1"/>
    </source>
</evidence>
<dbReference type="Gene3D" id="3.40.50.720">
    <property type="entry name" value="NAD(P)-binding Rossmann-like Domain"/>
    <property type="match status" value="1"/>
</dbReference>
<dbReference type="STRING" id="1407499.HHUB_1283"/>
<dbReference type="SUPFAM" id="SSF51735">
    <property type="entry name" value="NAD(P)-binding Rossmann-fold domains"/>
    <property type="match status" value="1"/>
</dbReference>
<dbReference type="FunFam" id="3.40.50.720:FF:000084">
    <property type="entry name" value="Short-chain dehydrogenase reductase"/>
    <property type="match status" value="1"/>
</dbReference>
<organism evidence="3 4">
    <name type="scientific">Halobacterium hubeiense</name>
    <dbReference type="NCBI Taxonomy" id="1407499"/>
    <lineage>
        <taxon>Archaea</taxon>
        <taxon>Methanobacteriati</taxon>
        <taxon>Methanobacteriota</taxon>
        <taxon>Stenosarchaea group</taxon>
        <taxon>Halobacteria</taxon>
        <taxon>Halobacteriales</taxon>
        <taxon>Halobacteriaceae</taxon>
        <taxon>Halobacterium</taxon>
    </lineage>
</organism>
<evidence type="ECO:0000256" key="1">
    <source>
        <dbReference type="ARBA" id="ARBA00006484"/>
    </source>
</evidence>
<dbReference type="InterPro" id="IPR002347">
    <property type="entry name" value="SDR_fam"/>
</dbReference>
<dbReference type="Proteomes" id="UP000066737">
    <property type="component" value="Chromosome I"/>
</dbReference>
<keyword evidence="4" id="KW-1185">Reference proteome</keyword>
<dbReference type="GO" id="GO:0016616">
    <property type="term" value="F:oxidoreductase activity, acting on the CH-OH group of donors, NAD or NADP as acceptor"/>
    <property type="evidence" value="ECO:0007669"/>
    <property type="project" value="TreeGrafter"/>
</dbReference>
<name>A0A0U5H146_9EURY</name>
<dbReference type="OrthoDB" id="7442at2157"/>
<comment type="similarity">
    <text evidence="1">Belongs to the short-chain dehydrogenases/reductases (SDR) family.</text>
</comment>
<dbReference type="GO" id="GO:0048038">
    <property type="term" value="F:quinone binding"/>
    <property type="evidence" value="ECO:0007669"/>
    <property type="project" value="TreeGrafter"/>
</dbReference>
<dbReference type="PRINTS" id="PR00080">
    <property type="entry name" value="SDRFAMILY"/>
</dbReference>
<dbReference type="PANTHER" id="PTHR42760:SF133">
    <property type="entry name" value="3-OXOACYL-[ACYL-CARRIER-PROTEIN] REDUCTASE"/>
    <property type="match status" value="1"/>
</dbReference>
<dbReference type="GeneID" id="91108754"/>
<dbReference type="GO" id="GO:0006633">
    <property type="term" value="P:fatty acid biosynthetic process"/>
    <property type="evidence" value="ECO:0007669"/>
    <property type="project" value="TreeGrafter"/>
</dbReference>
<reference evidence="4" key="1">
    <citation type="journal article" date="2016" name="Environ. Microbiol.">
        <title>The complete genome of a viable archaeum isolated from 123-million-year-old rock salt.</title>
        <authorList>
            <person name="Jaakkola S.T."/>
            <person name="Pfeiffer F."/>
            <person name="Ravantti J.J."/>
            <person name="Guo Q."/>
            <person name="Liu Y."/>
            <person name="Chen X."/>
            <person name="Ma H."/>
            <person name="Yang C."/>
            <person name="Oksanen H.M."/>
            <person name="Bamford D.H."/>
        </authorList>
    </citation>
    <scope>NUCLEOTIDE SEQUENCE</scope>
    <source>
        <strain evidence="4">JI20-1</strain>
    </source>
</reference>
<protein>
    <submittedName>
        <fullName evidence="3">Probable oxidoreductase (Short-chain dehydrogenase family)</fullName>
        <ecNumber evidence="3">1.1.1.-</ecNumber>
    </submittedName>
</protein>
<sequence>MLAPDLTDRTALVTGGAKGLGRALCLSLADCGASVAVHYYSSDAAARETAADAREHGAPAATAVQGDVTNPEGVDAIFDAAEAELGTVDVLVNNVGDFAPAHWEDVDFETWNRVLHTNLTGTYLCSKRALDGMRARQWGRIVNIGYASSEKGLVSPQNFPYFAAKQGVLMFTRMLAADTQDDSITVNAVSPYVVETSDEFPEDAPRGRWASTDDVAQAVRFFCDEDSDYISGENVEVDGGWLPEDV</sequence>
<dbReference type="PANTHER" id="PTHR42760">
    <property type="entry name" value="SHORT-CHAIN DEHYDROGENASES/REDUCTASES FAMILY MEMBER"/>
    <property type="match status" value="1"/>
</dbReference>
<accession>A0A0U5H146</accession>
<dbReference type="AlphaFoldDB" id="A0A0U5H146"/>
<dbReference type="KEGG" id="hhb:Hhub_1283"/>
<dbReference type="Pfam" id="PF13561">
    <property type="entry name" value="adh_short_C2"/>
    <property type="match status" value="1"/>
</dbReference>
<proteinExistence type="inferred from homology"/>
<dbReference type="EMBL" id="LN831302">
    <property type="protein sequence ID" value="CQH47009.1"/>
    <property type="molecule type" value="Genomic_DNA"/>
</dbReference>
<evidence type="ECO:0000256" key="2">
    <source>
        <dbReference type="ARBA" id="ARBA00023002"/>
    </source>
</evidence>
<dbReference type="PRINTS" id="PR00081">
    <property type="entry name" value="GDHRDH"/>
</dbReference>
<keyword evidence="2 3" id="KW-0560">Oxidoreductase</keyword>
<dbReference type="RefSeq" id="WP_059055486.1">
    <property type="nucleotide sequence ID" value="NZ_CEML01000002.1"/>
</dbReference>
<dbReference type="EC" id="1.1.1.-" evidence="3"/>
<evidence type="ECO:0000313" key="4">
    <source>
        <dbReference type="Proteomes" id="UP000066737"/>
    </source>
</evidence>
<dbReference type="InterPro" id="IPR036291">
    <property type="entry name" value="NAD(P)-bd_dom_sf"/>
</dbReference>